<dbReference type="EMBL" id="QNRR01000001">
    <property type="protein sequence ID" value="RBP48078.1"/>
    <property type="molecule type" value="Genomic_DNA"/>
</dbReference>
<reference evidence="4 5" key="1">
    <citation type="submission" date="2018-06" db="EMBL/GenBank/DDBJ databases">
        <title>Genomic Encyclopedia of Type Strains, Phase IV (KMG-IV): sequencing the most valuable type-strain genomes for metagenomic binning, comparative biology and taxonomic classification.</title>
        <authorList>
            <person name="Goeker M."/>
        </authorList>
    </citation>
    <scope>NUCLEOTIDE SEQUENCE [LARGE SCALE GENOMIC DNA]</scope>
    <source>
        <strain evidence="4 5">DSM 25532</strain>
    </source>
</reference>
<dbReference type="InterPro" id="IPR036779">
    <property type="entry name" value="LysM_dom_sf"/>
</dbReference>
<keyword evidence="2" id="KW-0812">Transmembrane</keyword>
<comment type="caution">
    <text evidence="4">The sequence shown here is derived from an EMBL/GenBank/DDBJ whole genome shotgun (WGS) entry which is preliminary data.</text>
</comment>
<feature type="region of interest" description="Disordered" evidence="1">
    <location>
        <begin position="77"/>
        <end position="98"/>
    </location>
</feature>
<organism evidence="4 5">
    <name type="scientific">Roseimicrobium gellanilyticum</name>
    <dbReference type="NCBI Taxonomy" id="748857"/>
    <lineage>
        <taxon>Bacteria</taxon>
        <taxon>Pseudomonadati</taxon>
        <taxon>Verrucomicrobiota</taxon>
        <taxon>Verrucomicrobiia</taxon>
        <taxon>Verrucomicrobiales</taxon>
        <taxon>Verrucomicrobiaceae</taxon>
        <taxon>Roseimicrobium</taxon>
    </lineage>
</organism>
<evidence type="ECO:0000313" key="4">
    <source>
        <dbReference type="EMBL" id="RBP48078.1"/>
    </source>
</evidence>
<feature type="region of interest" description="Disordered" evidence="1">
    <location>
        <begin position="190"/>
        <end position="323"/>
    </location>
</feature>
<protein>
    <submittedName>
        <fullName evidence="4">LysM domain-containing protein</fullName>
    </submittedName>
</protein>
<dbReference type="OrthoDB" id="185525at2"/>
<dbReference type="Proteomes" id="UP000253426">
    <property type="component" value="Unassembled WGS sequence"/>
</dbReference>
<keyword evidence="2" id="KW-1133">Transmembrane helix</keyword>
<dbReference type="Gene3D" id="3.10.350.10">
    <property type="entry name" value="LysM domain"/>
    <property type="match status" value="2"/>
</dbReference>
<keyword evidence="2" id="KW-0472">Membrane</keyword>
<feature type="compositionally biased region" description="Basic and acidic residues" evidence="1">
    <location>
        <begin position="223"/>
        <end position="241"/>
    </location>
</feature>
<dbReference type="AlphaFoldDB" id="A0A366HXM7"/>
<feature type="compositionally biased region" description="Polar residues" evidence="1">
    <location>
        <begin position="86"/>
        <end position="98"/>
    </location>
</feature>
<dbReference type="PROSITE" id="PS51782">
    <property type="entry name" value="LYSM"/>
    <property type="match status" value="2"/>
</dbReference>
<dbReference type="RefSeq" id="WP_113956952.1">
    <property type="nucleotide sequence ID" value="NZ_QNRR01000001.1"/>
</dbReference>
<sequence length="361" mass="38350">MKPKTTPKNPEDFNSDKFWRHYVATDATDADMLEDEKKTGNASRIFIFLLLLHAFFIGAVVLYNLVAERPKPAFVDGTAPSKKAGDTQSSPIPSVQGKTTEYTVATGDSLKTIADKTGASQDEIVLLNGLDRGNSIAVGKKLLVPDRAPPKAKEVAPPQVPQPGPPPQEVVVAVQHTTKPGVMETFRAVEPQKTESKAGSTAKMAIQDSPPEKVEAVAQHRPMKVEDKLPEEPKPVKKNVEDSLPEAKPAPAKPAEPKPVAKVAETKKTPAPEPAVAKPAAAKPAEAKPAVAKPAEAKPAAAKPAAAKPSNAATHTVKSGETPYAIARKYGVTPDQIMRYNGIKDASKLKIGTVLKVPPKQ</sequence>
<evidence type="ECO:0000256" key="1">
    <source>
        <dbReference type="SAM" id="MobiDB-lite"/>
    </source>
</evidence>
<accession>A0A366HXM7</accession>
<dbReference type="SUPFAM" id="SSF54106">
    <property type="entry name" value="LysM domain"/>
    <property type="match status" value="2"/>
</dbReference>
<evidence type="ECO:0000256" key="2">
    <source>
        <dbReference type="SAM" id="Phobius"/>
    </source>
</evidence>
<dbReference type="PANTHER" id="PTHR33734">
    <property type="entry name" value="LYSM DOMAIN-CONTAINING GPI-ANCHORED PROTEIN 2"/>
    <property type="match status" value="1"/>
</dbReference>
<feature type="transmembrane region" description="Helical" evidence="2">
    <location>
        <begin position="45"/>
        <end position="66"/>
    </location>
</feature>
<keyword evidence="5" id="KW-1185">Reference proteome</keyword>
<proteinExistence type="predicted"/>
<feature type="domain" description="LysM" evidence="3">
    <location>
        <begin position="313"/>
        <end position="357"/>
    </location>
</feature>
<dbReference type="InterPro" id="IPR018392">
    <property type="entry name" value="LysM"/>
</dbReference>
<name>A0A366HXM7_9BACT</name>
<dbReference type="GO" id="GO:0008932">
    <property type="term" value="F:lytic endotransglycosylase activity"/>
    <property type="evidence" value="ECO:0007669"/>
    <property type="project" value="TreeGrafter"/>
</dbReference>
<dbReference type="CDD" id="cd00118">
    <property type="entry name" value="LysM"/>
    <property type="match status" value="2"/>
</dbReference>
<dbReference type="SMART" id="SM00257">
    <property type="entry name" value="LysM"/>
    <property type="match status" value="2"/>
</dbReference>
<evidence type="ECO:0000313" key="5">
    <source>
        <dbReference type="Proteomes" id="UP000253426"/>
    </source>
</evidence>
<feature type="domain" description="LysM" evidence="3">
    <location>
        <begin position="100"/>
        <end position="144"/>
    </location>
</feature>
<feature type="compositionally biased region" description="Low complexity" evidence="1">
    <location>
        <begin position="274"/>
        <end position="309"/>
    </location>
</feature>
<gene>
    <name evidence="4" type="ORF">DES53_101878</name>
</gene>
<dbReference type="PANTHER" id="PTHR33734:SF22">
    <property type="entry name" value="MEMBRANE-BOUND LYTIC MUREIN TRANSGLYCOSYLASE D"/>
    <property type="match status" value="1"/>
</dbReference>
<evidence type="ECO:0000259" key="3">
    <source>
        <dbReference type="PROSITE" id="PS51782"/>
    </source>
</evidence>
<dbReference type="Pfam" id="PF01476">
    <property type="entry name" value="LysM"/>
    <property type="match status" value="2"/>
</dbReference>